<reference evidence="1" key="1">
    <citation type="submission" date="2020-05" db="EMBL/GenBank/DDBJ databases">
        <authorList>
            <person name="Chiriac C."/>
            <person name="Salcher M."/>
            <person name="Ghai R."/>
            <person name="Kavagutti S V."/>
        </authorList>
    </citation>
    <scope>NUCLEOTIDE SEQUENCE</scope>
</reference>
<organism evidence="1">
    <name type="scientific">uncultured Caudovirales phage</name>
    <dbReference type="NCBI Taxonomy" id="2100421"/>
    <lineage>
        <taxon>Viruses</taxon>
        <taxon>Duplodnaviria</taxon>
        <taxon>Heunggongvirae</taxon>
        <taxon>Uroviricota</taxon>
        <taxon>Caudoviricetes</taxon>
        <taxon>Peduoviridae</taxon>
        <taxon>Maltschvirus</taxon>
        <taxon>Maltschvirus maltsch</taxon>
    </lineage>
</organism>
<proteinExistence type="predicted"/>
<gene>
    <name evidence="1" type="ORF">UFOVP163_32</name>
</gene>
<evidence type="ECO:0000313" key="1">
    <source>
        <dbReference type="EMBL" id="CAB5187326.1"/>
    </source>
</evidence>
<sequence>MKMDDFITKRYDDIIILIKKINTQNNSRKSPELITDLWLELRKRCMFVNSEKDYWFFSVKYISNRLKWKDGFDIEILDNGEIKYKTHKKVKKVELDFEFEKELDIIDNNDRLTPQQKLNVEKVHKIYEKMDFYDKQLYELYFDENLSVDKITVIFNKRGVPISRSSVYNMIKELIEKIKNEIV</sequence>
<name>A0A6J7WB30_9CAUD</name>
<protein>
    <submittedName>
        <fullName evidence="1">Uncharacterized protein</fullName>
    </submittedName>
</protein>
<accession>A0A6J7WB30</accession>
<dbReference type="EMBL" id="LR798208">
    <property type="protein sequence ID" value="CAB5187326.1"/>
    <property type="molecule type" value="Genomic_DNA"/>
</dbReference>